<reference evidence="3" key="1">
    <citation type="submission" date="2023-04" db="EMBL/GenBank/DDBJ databases">
        <title>Chromosome-level genome of Chaenocephalus aceratus.</title>
        <authorList>
            <person name="Park H."/>
        </authorList>
    </citation>
    <scope>NUCLEOTIDE SEQUENCE</scope>
    <source>
        <strain evidence="3">DE</strain>
        <tissue evidence="3">Muscle</tissue>
    </source>
</reference>
<comment type="caution">
    <text evidence="3">The sequence shown here is derived from an EMBL/GenBank/DDBJ whole genome shotgun (WGS) entry which is preliminary data.</text>
</comment>
<feature type="region of interest" description="Disordered" evidence="1">
    <location>
        <begin position="1"/>
        <end position="50"/>
    </location>
</feature>
<dbReference type="PANTHER" id="PTHR33776:SF3">
    <property type="entry name" value="PHD-TYPE DOMAIN-CONTAINING PROTEIN"/>
    <property type="match status" value="1"/>
</dbReference>
<dbReference type="AlphaFoldDB" id="A0AAD9B3Z6"/>
<dbReference type="InterPro" id="IPR036691">
    <property type="entry name" value="Endo/exonu/phosph_ase_sf"/>
</dbReference>
<keyword evidence="4" id="KW-1185">Reference proteome</keyword>
<dbReference type="Proteomes" id="UP001228049">
    <property type="component" value="Unassembled WGS sequence"/>
</dbReference>
<evidence type="ECO:0000256" key="1">
    <source>
        <dbReference type="SAM" id="MobiDB-lite"/>
    </source>
</evidence>
<sequence>MGLSSEGSIQWKETESHMGLRHEEERQGYQTEQTGSELEKGSEWTGSESIQREPPFVRAVSLNVNSLNKKTSIISEFITENHLDVLFLTETRLKLNTADDVLRDASPPNFSFFRHVSERTGRRGVAIQFSPVSHGRQIQFDNKETFECVVTVLKHDEWEEPVLSIDLYRPPPKTLITIRKFLKEFQELLNEFSQNYDNILGTGDFNIWVDCDKKKYVKEFKQLLSDNGFGMHPNEPTFHRSNHTLDLVLFRNVEVPHGEVWDHHISDHKPVQFDLRPVPRDKRKKQDEDRKRLKKG</sequence>
<evidence type="ECO:0000313" key="3">
    <source>
        <dbReference type="EMBL" id="KAK1875593.1"/>
    </source>
</evidence>
<feature type="compositionally biased region" description="Basic and acidic residues" evidence="1">
    <location>
        <begin position="12"/>
        <end position="27"/>
    </location>
</feature>
<dbReference type="PANTHER" id="PTHR33776">
    <property type="entry name" value="ENDO/EXONUCLEASE/PHOSPHATASE DOMAIN-CONTAINING PROTEIN"/>
    <property type="match status" value="1"/>
</dbReference>
<dbReference type="GO" id="GO:0003824">
    <property type="term" value="F:catalytic activity"/>
    <property type="evidence" value="ECO:0007669"/>
    <property type="project" value="InterPro"/>
</dbReference>
<feature type="domain" description="Endonuclease/exonuclease/phosphatase" evidence="2">
    <location>
        <begin position="61"/>
        <end position="268"/>
    </location>
</feature>
<protein>
    <submittedName>
        <fullName evidence="3">Pentatricopeptide repeat-containing protein 2 mitochondrial</fullName>
    </submittedName>
</protein>
<dbReference type="EMBL" id="JASDAP010000106">
    <property type="protein sequence ID" value="KAK1875593.1"/>
    <property type="molecule type" value="Genomic_DNA"/>
</dbReference>
<evidence type="ECO:0000313" key="4">
    <source>
        <dbReference type="Proteomes" id="UP001228049"/>
    </source>
</evidence>
<accession>A0AAD9B3Z6</accession>
<dbReference type="Gene3D" id="3.60.10.10">
    <property type="entry name" value="Endonuclease/exonuclease/phosphatase"/>
    <property type="match status" value="1"/>
</dbReference>
<evidence type="ECO:0000259" key="2">
    <source>
        <dbReference type="Pfam" id="PF03372"/>
    </source>
</evidence>
<proteinExistence type="predicted"/>
<dbReference type="Pfam" id="PF03372">
    <property type="entry name" value="Exo_endo_phos"/>
    <property type="match status" value="1"/>
</dbReference>
<feature type="region of interest" description="Disordered" evidence="1">
    <location>
        <begin position="277"/>
        <end position="296"/>
    </location>
</feature>
<organism evidence="3 4">
    <name type="scientific">Dissostichus eleginoides</name>
    <name type="common">Patagonian toothfish</name>
    <name type="synonym">Dissostichus amissus</name>
    <dbReference type="NCBI Taxonomy" id="100907"/>
    <lineage>
        <taxon>Eukaryota</taxon>
        <taxon>Metazoa</taxon>
        <taxon>Chordata</taxon>
        <taxon>Craniata</taxon>
        <taxon>Vertebrata</taxon>
        <taxon>Euteleostomi</taxon>
        <taxon>Actinopterygii</taxon>
        <taxon>Neopterygii</taxon>
        <taxon>Teleostei</taxon>
        <taxon>Neoteleostei</taxon>
        <taxon>Acanthomorphata</taxon>
        <taxon>Eupercaria</taxon>
        <taxon>Perciformes</taxon>
        <taxon>Notothenioidei</taxon>
        <taxon>Nototheniidae</taxon>
        <taxon>Dissostichus</taxon>
    </lineage>
</organism>
<name>A0AAD9B3Z6_DISEL</name>
<dbReference type="SUPFAM" id="SSF56219">
    <property type="entry name" value="DNase I-like"/>
    <property type="match status" value="1"/>
</dbReference>
<dbReference type="InterPro" id="IPR005135">
    <property type="entry name" value="Endo/exonuclease/phosphatase"/>
</dbReference>
<gene>
    <name evidence="3" type="ORF">KUDE01_015366</name>
</gene>